<dbReference type="Pfam" id="PF12833">
    <property type="entry name" value="HTH_18"/>
    <property type="match status" value="1"/>
</dbReference>
<sequence>MNPTIESIMQNQLNRIHADVIMTAYSQSSAGWCENNAEPDFYRFCYVDKGEGWLEMDHISYSVKRGQLFLMPAGKLQSYGTKGDETFGRYWCHYRLDPADMQFVESQQMPAYIEVKDDREVKQLFTKLIQLQTSQELTRELRMKAALLELFALYFDASYSRKEQQVDASFDDTKWNEVLAYIEQQLHRNIQIEELAKVAFLHPNYFITSFKNMMGCSPIQYVTNRRLALAKRLLVETAEPIAEVARRAGMQNHYLSRLFKRHTGISPNQYRRIARSSAFCQPVTERTSVHHNEEDYS</sequence>
<gene>
    <name evidence="5" type="ORF">J2T15_001456</name>
</gene>
<dbReference type="Gene3D" id="2.60.120.280">
    <property type="entry name" value="Regulatory protein AraC"/>
    <property type="match status" value="1"/>
</dbReference>
<organism evidence="5 6">
    <name type="scientific">Paenibacillus harenae</name>
    <dbReference type="NCBI Taxonomy" id="306543"/>
    <lineage>
        <taxon>Bacteria</taxon>
        <taxon>Bacillati</taxon>
        <taxon>Bacillota</taxon>
        <taxon>Bacilli</taxon>
        <taxon>Bacillales</taxon>
        <taxon>Paenibacillaceae</taxon>
        <taxon>Paenibacillus</taxon>
    </lineage>
</organism>
<dbReference type="SUPFAM" id="SSF51215">
    <property type="entry name" value="Regulatory protein AraC"/>
    <property type="match status" value="1"/>
</dbReference>
<proteinExistence type="predicted"/>
<keyword evidence="6" id="KW-1185">Reference proteome</keyword>
<feature type="domain" description="HTH araC/xylS-type" evidence="4">
    <location>
        <begin position="176"/>
        <end position="273"/>
    </location>
</feature>
<evidence type="ECO:0000256" key="2">
    <source>
        <dbReference type="ARBA" id="ARBA00023125"/>
    </source>
</evidence>
<dbReference type="InterPro" id="IPR037923">
    <property type="entry name" value="HTH-like"/>
</dbReference>
<keyword evidence="1" id="KW-0805">Transcription regulation</keyword>
<keyword evidence="3" id="KW-0804">Transcription</keyword>
<accession>A0ABT9TXC4</accession>
<dbReference type="EMBL" id="JAUSSU010000003">
    <property type="protein sequence ID" value="MDQ0112021.1"/>
    <property type="molecule type" value="Genomic_DNA"/>
</dbReference>
<dbReference type="Proteomes" id="UP001229346">
    <property type="component" value="Unassembled WGS sequence"/>
</dbReference>
<evidence type="ECO:0000259" key="4">
    <source>
        <dbReference type="PROSITE" id="PS01124"/>
    </source>
</evidence>
<evidence type="ECO:0000256" key="1">
    <source>
        <dbReference type="ARBA" id="ARBA00023015"/>
    </source>
</evidence>
<comment type="caution">
    <text evidence="5">The sequence shown here is derived from an EMBL/GenBank/DDBJ whole genome shotgun (WGS) entry which is preliminary data.</text>
</comment>
<dbReference type="PANTHER" id="PTHR43280:SF28">
    <property type="entry name" value="HTH-TYPE TRANSCRIPTIONAL ACTIVATOR RHAS"/>
    <property type="match status" value="1"/>
</dbReference>
<dbReference type="InterPro" id="IPR009057">
    <property type="entry name" value="Homeodomain-like_sf"/>
</dbReference>
<dbReference type="InterPro" id="IPR018060">
    <property type="entry name" value="HTH_AraC"/>
</dbReference>
<evidence type="ECO:0000313" key="6">
    <source>
        <dbReference type="Proteomes" id="UP001229346"/>
    </source>
</evidence>
<evidence type="ECO:0000313" key="5">
    <source>
        <dbReference type="EMBL" id="MDQ0112021.1"/>
    </source>
</evidence>
<dbReference type="Pfam" id="PF02311">
    <property type="entry name" value="AraC_binding"/>
    <property type="match status" value="1"/>
</dbReference>
<dbReference type="SUPFAM" id="SSF46689">
    <property type="entry name" value="Homeodomain-like"/>
    <property type="match status" value="2"/>
</dbReference>
<dbReference type="PROSITE" id="PS01124">
    <property type="entry name" value="HTH_ARAC_FAMILY_2"/>
    <property type="match status" value="1"/>
</dbReference>
<keyword evidence="2" id="KW-0238">DNA-binding</keyword>
<dbReference type="Gene3D" id="1.10.10.60">
    <property type="entry name" value="Homeodomain-like"/>
    <property type="match status" value="2"/>
</dbReference>
<protein>
    <submittedName>
        <fullName evidence="5">AraC-like DNA-binding protein</fullName>
    </submittedName>
</protein>
<dbReference type="PROSITE" id="PS00041">
    <property type="entry name" value="HTH_ARAC_FAMILY_1"/>
    <property type="match status" value="1"/>
</dbReference>
<dbReference type="SMART" id="SM00342">
    <property type="entry name" value="HTH_ARAC"/>
    <property type="match status" value="1"/>
</dbReference>
<dbReference type="PANTHER" id="PTHR43280">
    <property type="entry name" value="ARAC-FAMILY TRANSCRIPTIONAL REGULATOR"/>
    <property type="match status" value="1"/>
</dbReference>
<evidence type="ECO:0000256" key="3">
    <source>
        <dbReference type="ARBA" id="ARBA00023163"/>
    </source>
</evidence>
<dbReference type="InterPro" id="IPR018062">
    <property type="entry name" value="HTH_AraC-typ_CS"/>
</dbReference>
<dbReference type="InterPro" id="IPR003313">
    <property type="entry name" value="AraC-bd"/>
</dbReference>
<reference evidence="5 6" key="1">
    <citation type="submission" date="2023-07" db="EMBL/GenBank/DDBJ databases">
        <title>Sorghum-associated microbial communities from plants grown in Nebraska, USA.</title>
        <authorList>
            <person name="Schachtman D."/>
        </authorList>
    </citation>
    <scope>NUCLEOTIDE SEQUENCE [LARGE SCALE GENOMIC DNA]</scope>
    <source>
        <strain evidence="5 6">CC482</strain>
    </source>
</reference>
<name>A0ABT9TXC4_PAEHA</name>